<dbReference type="RefSeq" id="WP_054300388.1">
    <property type="nucleotide sequence ID" value="NZ_CP012413.1"/>
</dbReference>
<keyword evidence="2" id="KW-1185">Reference proteome</keyword>
<gene>
    <name evidence="1" type="ORF">Psal009_02143</name>
</gene>
<sequence>MKFVELKQKFILVLQLISQLENSSAFEYKKEAYNFENEKDLFRLKDKFIVPFLKCLPKALSDRKQRGQAKDICEENIRGLLVDTEIKDSLRALDVAHIALFEMMHQYLLGVESAEFSVLVQAIYDEIKLSKEDVGVLRCDALGHLNSHFKLDVLDSSKSDFSDELYRIGLSLNDCILELNEINCAKNNILKLKEDRDKALQSQYAVLEEVAKLYIDGNGQEGLKRHDEAYFNKLFGSCLRFNGGNPEVMNKNDEFDFKGTLQTIILNCKRKRTLWARIWGKLQAGKTVALLLRKAQEVSSNTGLEVTSGDIRKREPVVAVWVDVNPTERAAKILRLELDYDNKHKHKENQLPGEIRKWKDRKAAAIDKFSEKVKSYGEALKKAFNFRQSFRALVQNAEKKGAVAGGLDSQVKGAEGGEKSQQEALLRLTGERKVDGVIILKYIEGNDQLLSLYNELKEREYLIKGNFLRVFSQFRTTMSGEAVKCSETWYTIEAAFTNRIRSNHQAMGGSEQDWTQLVANYPFLKNHGEVAAASDALMFGPVLSQSTEVSSEELSCMAMI</sequence>
<dbReference type="EMBL" id="CP038908">
    <property type="protein sequence ID" value="QGO06235.1"/>
    <property type="molecule type" value="Genomic_DNA"/>
</dbReference>
<dbReference type="Proteomes" id="UP000422232">
    <property type="component" value="Chromosome"/>
</dbReference>
<name>A0A9Q6PV22_PISSA</name>
<reference evidence="1 2" key="1">
    <citation type="submission" date="2019-04" db="EMBL/GenBank/DDBJ databases">
        <title>Complete genome sequencing of Piscirickettsia salmonis strain Psal-009.</title>
        <authorList>
            <person name="Schober I."/>
            <person name="Bunk B."/>
            <person name="Sproer C."/>
            <person name="Carril G.P."/>
            <person name="Riedel T."/>
            <person name="Flores-Herrera P.A."/>
            <person name="Nourdin-Galindo G."/>
            <person name="Marshall S.H."/>
            <person name="Overmann J."/>
        </authorList>
    </citation>
    <scope>NUCLEOTIDE SEQUENCE [LARGE SCALE GENOMIC DNA]</scope>
    <source>
        <strain evidence="1 2">Psal-009</strain>
    </source>
</reference>
<organism evidence="1 2">
    <name type="scientific">Piscirickettsia salmonis</name>
    <dbReference type="NCBI Taxonomy" id="1238"/>
    <lineage>
        <taxon>Bacteria</taxon>
        <taxon>Pseudomonadati</taxon>
        <taxon>Pseudomonadota</taxon>
        <taxon>Gammaproteobacteria</taxon>
        <taxon>Thiotrichales</taxon>
        <taxon>Piscirickettsiaceae</taxon>
        <taxon>Piscirickettsia</taxon>
    </lineage>
</organism>
<proteinExistence type="predicted"/>
<protein>
    <submittedName>
        <fullName evidence="1">Uncharacterized protein</fullName>
    </submittedName>
</protein>
<accession>A0A9Q6PV22</accession>
<evidence type="ECO:0000313" key="1">
    <source>
        <dbReference type="EMBL" id="QGO06235.1"/>
    </source>
</evidence>
<dbReference type="AlphaFoldDB" id="A0A9Q6PV22"/>
<evidence type="ECO:0000313" key="2">
    <source>
        <dbReference type="Proteomes" id="UP000422232"/>
    </source>
</evidence>